<dbReference type="AlphaFoldDB" id="A0A151KYK9"/>
<comment type="caution">
    <text evidence="2">The sequence shown here is derived from an EMBL/GenBank/DDBJ whole genome shotgun (WGS) entry which is preliminary data.</text>
</comment>
<reference evidence="3" key="1">
    <citation type="submission" date="2015-12" db="EMBL/GenBank/DDBJ databases">
        <authorList>
            <person name="Shamseldin A."/>
            <person name="Moawad H."/>
            <person name="Abd El-Rahim W.M."/>
            <person name="Sadowsky M.J."/>
        </authorList>
    </citation>
    <scope>NUCLEOTIDE SEQUENCE [LARGE SCALE GENOMIC DNA]</scope>
    <source>
        <strain evidence="3">2538-88</strain>
    </source>
</reference>
<dbReference type="RefSeq" id="WP_061896851.1">
    <property type="nucleotide sequence ID" value="NZ_LOBR01000032.1"/>
</dbReference>
<dbReference type="EMBL" id="LOBR01000032">
    <property type="protein sequence ID" value="KYN88776.1"/>
    <property type="molecule type" value="Genomic_DNA"/>
</dbReference>
<sequence length="480" mass="51565">MKFQHSVIAISLALAGCGGGGGGSGSGSEVPTYQVSGNITMPGSLLDTSVCIDDNQNFVCDSTELKAKSDNSGKFSLISTNKNILISTILAQVDNGVGQIVPLAAPGQRLVQGNHINGVTTLLAGLVNDGYTLEQAEQIVQSQLNAAGVSLSGSVLANASENALVTLEQNTLALLAEMTTDQMRSGVSLLAQDLSFDGKSLTAALLTQSERAALVANIVSEVQRRIGHNDTGATLYFTDGDQEVAEAQESYPGQDAEYGLDNSDQQTLTGNGFKFVKLDAKGQTLADDATNWACTLDERSGLVWENKSGDASSVQFKDRTFVFESETFKPYSDDLQAVGCVEAKDNLCSTQQYVAHMNQQSLCGITQWRLPTYLEFYDIIDFGETAKDENDHVYGLDVRYFPQQTQGSPDLNTGAIWLNNISFNNYSPYQTLGVVQYPVVATKGADRGYVSFVEIYSDKVTPDSGTSFQFPIRLVAAKEQ</sequence>
<name>A0A151KYK9_9VIBR</name>
<evidence type="ECO:0000259" key="1">
    <source>
        <dbReference type="Pfam" id="PF07603"/>
    </source>
</evidence>
<evidence type="ECO:0000313" key="3">
    <source>
        <dbReference type="Proteomes" id="UP000075346"/>
    </source>
</evidence>
<feature type="domain" description="Lcl C-terminal" evidence="1">
    <location>
        <begin position="294"/>
        <end position="421"/>
    </location>
</feature>
<dbReference type="Proteomes" id="UP000075346">
    <property type="component" value="Unassembled WGS sequence"/>
</dbReference>
<organism evidence="2 3">
    <name type="scientific">Vibrio cidicii</name>
    <dbReference type="NCBI Taxonomy" id="1763883"/>
    <lineage>
        <taxon>Bacteria</taxon>
        <taxon>Pseudomonadati</taxon>
        <taxon>Pseudomonadota</taxon>
        <taxon>Gammaproteobacteria</taxon>
        <taxon>Vibrionales</taxon>
        <taxon>Vibrionaceae</taxon>
        <taxon>Vibrio</taxon>
    </lineage>
</organism>
<gene>
    <name evidence="2" type="ORF">ATY37_14255</name>
</gene>
<accession>A0A151KYK9</accession>
<evidence type="ECO:0000313" key="2">
    <source>
        <dbReference type="EMBL" id="KYN88776.1"/>
    </source>
</evidence>
<dbReference type="InterPro" id="IPR011460">
    <property type="entry name" value="Lcl_C"/>
</dbReference>
<dbReference type="PROSITE" id="PS51257">
    <property type="entry name" value="PROKAR_LIPOPROTEIN"/>
    <property type="match status" value="1"/>
</dbReference>
<proteinExistence type="predicted"/>
<dbReference type="Pfam" id="PF07603">
    <property type="entry name" value="Lcl_C"/>
    <property type="match status" value="1"/>
</dbReference>
<protein>
    <recommendedName>
        <fullName evidence="1">Lcl C-terminal domain-containing protein</fullName>
    </recommendedName>
</protein>